<evidence type="ECO:0000313" key="5">
    <source>
        <dbReference type="Proteomes" id="UP000265618"/>
    </source>
</evidence>
<gene>
    <name evidence="4" type="ORF">KIPB_009423</name>
</gene>
<dbReference type="PANTHER" id="PTHR11461">
    <property type="entry name" value="SERINE PROTEASE INHIBITOR, SERPIN"/>
    <property type="match status" value="1"/>
</dbReference>
<feature type="domain" description="Serpin" evidence="3">
    <location>
        <begin position="1"/>
        <end position="322"/>
    </location>
</feature>
<feature type="non-terminal residue" evidence="4">
    <location>
        <position position="1"/>
    </location>
</feature>
<dbReference type="EMBL" id="BDIP01003199">
    <property type="protein sequence ID" value="GIQ87392.1"/>
    <property type="molecule type" value="Genomic_DNA"/>
</dbReference>
<sequence>SEMESALHLPATPTDTLTDTLGVSTLLSHLDTVTGGASLSISNGLYPSADVHLYQQYMESLTPFSASVETLPFSSDPDGSRVHINSVIEEQTSGMIPDLLPPNSVGRDTGLILTNAIHFLGEWEREFDKSLTRDRSFHASDGVSVPTPFMHDRDREILYAQGEGWTAVEMPYADSSLAFTVYMPDHTLEDSLDMTHELWKEVRGSLSPTDLGLLSLPVFRTSFALPASSVLQDMGMRRAFTGMAQFGLMSDTALGISDVYHQAVIDVSEHGTEAAAATAVVMLKLCVVEPPKPSFVADRPFIYAVTDTETGMPLFVGRYTHPE</sequence>
<keyword evidence="5" id="KW-1185">Reference proteome</keyword>
<dbReference type="SUPFAM" id="SSF56574">
    <property type="entry name" value="Serpins"/>
    <property type="match status" value="1"/>
</dbReference>
<evidence type="ECO:0000256" key="2">
    <source>
        <dbReference type="RuleBase" id="RU000411"/>
    </source>
</evidence>
<name>A0A9K3D2A3_9EUKA</name>
<dbReference type="InterPro" id="IPR023795">
    <property type="entry name" value="Serpin_CS"/>
</dbReference>
<reference evidence="4 5" key="1">
    <citation type="journal article" date="2018" name="PLoS ONE">
        <title>The draft genome of Kipferlia bialata reveals reductive genome evolution in fornicate parasites.</title>
        <authorList>
            <person name="Tanifuji G."/>
            <person name="Takabayashi S."/>
            <person name="Kume K."/>
            <person name="Takagi M."/>
            <person name="Nakayama T."/>
            <person name="Kamikawa R."/>
            <person name="Inagaki Y."/>
            <person name="Hashimoto T."/>
        </authorList>
    </citation>
    <scope>NUCLEOTIDE SEQUENCE [LARGE SCALE GENOMIC DNA]</scope>
    <source>
        <strain evidence="4">NY0173</strain>
    </source>
</reference>
<dbReference type="AlphaFoldDB" id="A0A9K3D2A3"/>
<dbReference type="InterPro" id="IPR000215">
    <property type="entry name" value="Serpin_fam"/>
</dbReference>
<dbReference type="PANTHER" id="PTHR11461:SF211">
    <property type="entry name" value="GH10112P-RELATED"/>
    <property type="match status" value="1"/>
</dbReference>
<dbReference type="PROSITE" id="PS00284">
    <property type="entry name" value="SERPIN"/>
    <property type="match status" value="1"/>
</dbReference>
<dbReference type="SMART" id="SM00093">
    <property type="entry name" value="SERPIN"/>
    <property type="match status" value="1"/>
</dbReference>
<dbReference type="InterPro" id="IPR042185">
    <property type="entry name" value="Serpin_sf_2"/>
</dbReference>
<accession>A0A9K3D2A3</accession>
<dbReference type="Pfam" id="PF00079">
    <property type="entry name" value="Serpin"/>
    <property type="match status" value="1"/>
</dbReference>
<dbReference type="GO" id="GO:0005615">
    <property type="term" value="C:extracellular space"/>
    <property type="evidence" value="ECO:0007669"/>
    <property type="project" value="InterPro"/>
</dbReference>
<evidence type="ECO:0000256" key="1">
    <source>
        <dbReference type="ARBA" id="ARBA00009500"/>
    </source>
</evidence>
<dbReference type="OrthoDB" id="671595at2759"/>
<proteinExistence type="inferred from homology"/>
<comment type="caution">
    <text evidence="4">The sequence shown here is derived from an EMBL/GenBank/DDBJ whole genome shotgun (WGS) entry which is preliminary data.</text>
</comment>
<dbReference type="Proteomes" id="UP000265618">
    <property type="component" value="Unassembled WGS sequence"/>
</dbReference>
<dbReference type="Gene3D" id="2.30.39.10">
    <property type="entry name" value="Alpha-1-antitrypsin, domain 1"/>
    <property type="match status" value="1"/>
</dbReference>
<comment type="similarity">
    <text evidence="1 2">Belongs to the serpin family.</text>
</comment>
<evidence type="ECO:0000259" key="3">
    <source>
        <dbReference type="SMART" id="SM00093"/>
    </source>
</evidence>
<protein>
    <submittedName>
        <fullName evidence="4">Serpin family protein</fullName>
    </submittedName>
</protein>
<dbReference type="InterPro" id="IPR042178">
    <property type="entry name" value="Serpin_sf_1"/>
</dbReference>
<dbReference type="InterPro" id="IPR023796">
    <property type="entry name" value="Serpin_dom"/>
</dbReference>
<evidence type="ECO:0000313" key="4">
    <source>
        <dbReference type="EMBL" id="GIQ87392.1"/>
    </source>
</evidence>
<dbReference type="GO" id="GO:0004867">
    <property type="term" value="F:serine-type endopeptidase inhibitor activity"/>
    <property type="evidence" value="ECO:0007669"/>
    <property type="project" value="InterPro"/>
</dbReference>
<dbReference type="Gene3D" id="3.30.497.10">
    <property type="entry name" value="Antithrombin, subunit I, domain 2"/>
    <property type="match status" value="1"/>
</dbReference>
<organism evidence="4 5">
    <name type="scientific">Kipferlia bialata</name>
    <dbReference type="NCBI Taxonomy" id="797122"/>
    <lineage>
        <taxon>Eukaryota</taxon>
        <taxon>Metamonada</taxon>
        <taxon>Carpediemonas-like organisms</taxon>
        <taxon>Kipferlia</taxon>
    </lineage>
</organism>
<dbReference type="InterPro" id="IPR036186">
    <property type="entry name" value="Serpin_sf"/>
</dbReference>